<keyword evidence="2" id="KW-1185">Reference proteome</keyword>
<dbReference type="AlphaFoldDB" id="A0A9W4X003"/>
<feature type="non-terminal residue" evidence="1">
    <location>
        <position position="74"/>
    </location>
</feature>
<protein>
    <submittedName>
        <fullName evidence="1">7338_t:CDS:1</fullName>
    </submittedName>
</protein>
<dbReference type="EMBL" id="CAMKVN010017632">
    <property type="protein sequence ID" value="CAI2198017.1"/>
    <property type="molecule type" value="Genomic_DNA"/>
</dbReference>
<accession>A0A9W4X003</accession>
<organism evidence="1 2">
    <name type="scientific">Funneliformis geosporum</name>
    <dbReference type="NCBI Taxonomy" id="1117311"/>
    <lineage>
        <taxon>Eukaryota</taxon>
        <taxon>Fungi</taxon>
        <taxon>Fungi incertae sedis</taxon>
        <taxon>Mucoromycota</taxon>
        <taxon>Glomeromycotina</taxon>
        <taxon>Glomeromycetes</taxon>
        <taxon>Glomerales</taxon>
        <taxon>Glomeraceae</taxon>
        <taxon>Funneliformis</taxon>
    </lineage>
</organism>
<proteinExistence type="predicted"/>
<evidence type="ECO:0000313" key="1">
    <source>
        <dbReference type="EMBL" id="CAI2198017.1"/>
    </source>
</evidence>
<evidence type="ECO:0000313" key="2">
    <source>
        <dbReference type="Proteomes" id="UP001153678"/>
    </source>
</evidence>
<reference evidence="1" key="1">
    <citation type="submission" date="2022-08" db="EMBL/GenBank/DDBJ databases">
        <authorList>
            <person name="Kallberg Y."/>
            <person name="Tangrot J."/>
            <person name="Rosling A."/>
        </authorList>
    </citation>
    <scope>NUCLEOTIDE SEQUENCE</scope>
    <source>
        <strain evidence="1">Wild A</strain>
    </source>
</reference>
<gene>
    <name evidence="1" type="ORF">FWILDA_LOCUS18364</name>
</gene>
<dbReference type="Proteomes" id="UP001153678">
    <property type="component" value="Unassembled WGS sequence"/>
</dbReference>
<comment type="caution">
    <text evidence="1">The sequence shown here is derived from an EMBL/GenBank/DDBJ whole genome shotgun (WGS) entry which is preliminary data.</text>
</comment>
<sequence length="74" mass="8786">MCKFTSNQIIEGIHTAVDFDNEYYKELFNQEDYNSHEFALCQFVATYKSPYTFINSDTNTHCNENPILRKHKNL</sequence>
<name>A0A9W4X003_9GLOM</name>